<proteinExistence type="predicted"/>
<feature type="compositionally biased region" description="Low complexity" evidence="1">
    <location>
        <begin position="1"/>
        <end position="14"/>
    </location>
</feature>
<accession>A0ABX0ZKY5</accession>
<sequence>MTAQATEQPTTPTEPTDEVDELRRYTPEEVAARGWLPFTARMIREKCYARKLQHHGDGGRITLTADDIRAYNAATARQVPAPRRKSA</sequence>
<dbReference type="RefSeq" id="WP_167981139.1">
    <property type="nucleotide sequence ID" value="NZ_JAATEJ010000001.1"/>
</dbReference>
<name>A0ABX0ZKY5_9ACTN</name>
<comment type="caution">
    <text evidence="2">The sequence shown here is derived from an EMBL/GenBank/DDBJ whole genome shotgun (WGS) entry which is preliminary data.</text>
</comment>
<protein>
    <submittedName>
        <fullName evidence="2">Helix-turn-helix domain-containing protein</fullName>
    </submittedName>
</protein>
<dbReference type="EMBL" id="JAATEJ010000001">
    <property type="protein sequence ID" value="NJP42308.1"/>
    <property type="molecule type" value="Genomic_DNA"/>
</dbReference>
<gene>
    <name evidence="2" type="ORF">HCN08_02585</name>
</gene>
<evidence type="ECO:0000256" key="1">
    <source>
        <dbReference type="SAM" id="MobiDB-lite"/>
    </source>
</evidence>
<evidence type="ECO:0000313" key="3">
    <source>
        <dbReference type="Proteomes" id="UP000734511"/>
    </source>
</evidence>
<dbReference type="Proteomes" id="UP000734511">
    <property type="component" value="Unassembled WGS sequence"/>
</dbReference>
<organism evidence="2 3">
    <name type="scientific">Actinacidiphila epipremni</name>
    <dbReference type="NCBI Taxonomy" id="2053013"/>
    <lineage>
        <taxon>Bacteria</taxon>
        <taxon>Bacillati</taxon>
        <taxon>Actinomycetota</taxon>
        <taxon>Actinomycetes</taxon>
        <taxon>Kitasatosporales</taxon>
        <taxon>Streptomycetaceae</taxon>
        <taxon>Actinacidiphila</taxon>
    </lineage>
</organism>
<reference evidence="2 3" key="1">
    <citation type="submission" date="2020-03" db="EMBL/GenBank/DDBJ databases">
        <title>WGS of actinomycetes isolated from Thailand.</title>
        <authorList>
            <person name="Thawai C."/>
        </authorList>
    </citation>
    <scope>NUCLEOTIDE SEQUENCE [LARGE SCALE GENOMIC DNA]</scope>
    <source>
        <strain evidence="2 3">PRB2-1</strain>
    </source>
</reference>
<keyword evidence="3" id="KW-1185">Reference proteome</keyword>
<evidence type="ECO:0000313" key="2">
    <source>
        <dbReference type="EMBL" id="NJP42308.1"/>
    </source>
</evidence>
<feature type="region of interest" description="Disordered" evidence="1">
    <location>
        <begin position="1"/>
        <end position="24"/>
    </location>
</feature>